<dbReference type="SUPFAM" id="SSF100950">
    <property type="entry name" value="NagB/RpiA/CoA transferase-like"/>
    <property type="match status" value="1"/>
</dbReference>
<proteinExistence type="predicted"/>
<evidence type="ECO:0000313" key="5">
    <source>
        <dbReference type="EMBL" id="QGQ97444.1"/>
    </source>
</evidence>
<dbReference type="PANTHER" id="PTHR30363">
    <property type="entry name" value="HTH-TYPE TRANSCRIPTIONAL REGULATOR SRLR-RELATED"/>
    <property type="match status" value="1"/>
</dbReference>
<dbReference type="InterPro" id="IPR036390">
    <property type="entry name" value="WH_DNA-bd_sf"/>
</dbReference>
<dbReference type="KEGG" id="ppsc:EHS13_22420"/>
<dbReference type="InterPro" id="IPR001034">
    <property type="entry name" value="DeoR_HTH"/>
</dbReference>
<dbReference type="InterPro" id="IPR036388">
    <property type="entry name" value="WH-like_DNA-bd_sf"/>
</dbReference>
<keyword evidence="3" id="KW-0804">Transcription</keyword>
<gene>
    <name evidence="5" type="ORF">EHS13_22420</name>
</gene>
<dbReference type="PRINTS" id="PR00037">
    <property type="entry name" value="HTHLACR"/>
</dbReference>
<keyword evidence="1" id="KW-0805">Transcription regulation</keyword>
<feature type="domain" description="HTH deoR-type" evidence="4">
    <location>
        <begin position="3"/>
        <end position="58"/>
    </location>
</feature>
<reference evidence="6" key="1">
    <citation type="submission" date="2018-11" db="EMBL/GenBank/DDBJ databases">
        <title>Complete genome sequence of Paenibacillus sp. ML311-T8.</title>
        <authorList>
            <person name="Nam Y.-D."/>
            <person name="Kang J."/>
            <person name="Chung W.-H."/>
            <person name="Park Y.S."/>
        </authorList>
    </citation>
    <scope>NUCLEOTIDE SEQUENCE [LARGE SCALE GENOMIC DNA]</scope>
    <source>
        <strain evidence="6">ML311-T8</strain>
    </source>
</reference>
<dbReference type="Proteomes" id="UP000426246">
    <property type="component" value="Chromosome"/>
</dbReference>
<dbReference type="GO" id="GO:0003700">
    <property type="term" value="F:DNA-binding transcription factor activity"/>
    <property type="evidence" value="ECO:0007669"/>
    <property type="project" value="InterPro"/>
</dbReference>
<organism evidence="5 6">
    <name type="scientific">Paenibacillus psychroresistens</name>
    <dbReference type="NCBI Taxonomy" id="1778678"/>
    <lineage>
        <taxon>Bacteria</taxon>
        <taxon>Bacillati</taxon>
        <taxon>Bacillota</taxon>
        <taxon>Bacilli</taxon>
        <taxon>Bacillales</taxon>
        <taxon>Paenibacillaceae</taxon>
        <taxon>Paenibacillus</taxon>
    </lineage>
</organism>
<dbReference type="EMBL" id="CP034235">
    <property type="protein sequence ID" value="QGQ97444.1"/>
    <property type="molecule type" value="Genomic_DNA"/>
</dbReference>
<dbReference type="SMART" id="SM01134">
    <property type="entry name" value="DeoRC"/>
    <property type="match status" value="1"/>
</dbReference>
<dbReference type="OrthoDB" id="9797223at2"/>
<dbReference type="Gene3D" id="3.40.50.1360">
    <property type="match status" value="1"/>
</dbReference>
<evidence type="ECO:0000256" key="1">
    <source>
        <dbReference type="ARBA" id="ARBA00023015"/>
    </source>
</evidence>
<dbReference type="Gene3D" id="1.10.10.10">
    <property type="entry name" value="Winged helix-like DNA-binding domain superfamily/Winged helix DNA-binding domain"/>
    <property type="match status" value="1"/>
</dbReference>
<dbReference type="PROSITE" id="PS51000">
    <property type="entry name" value="HTH_DEOR_2"/>
    <property type="match status" value="1"/>
</dbReference>
<evidence type="ECO:0000256" key="2">
    <source>
        <dbReference type="ARBA" id="ARBA00023125"/>
    </source>
</evidence>
<protein>
    <submittedName>
        <fullName evidence="5">DeoR/GlpR transcriptional regulator</fullName>
    </submittedName>
</protein>
<dbReference type="InterPro" id="IPR037171">
    <property type="entry name" value="NagB/RpiA_transferase-like"/>
</dbReference>
<dbReference type="Pfam" id="PF00455">
    <property type="entry name" value="DeoRC"/>
    <property type="match status" value="1"/>
</dbReference>
<dbReference type="InterPro" id="IPR014036">
    <property type="entry name" value="DeoR-like_C"/>
</dbReference>
<dbReference type="RefSeq" id="WP_155702550.1">
    <property type="nucleotide sequence ID" value="NZ_CP034235.1"/>
</dbReference>
<dbReference type="InterPro" id="IPR050313">
    <property type="entry name" value="Carb_Metab_HTH_regulators"/>
</dbReference>
<dbReference type="InterPro" id="IPR018356">
    <property type="entry name" value="Tscrpt_reg_HTH_DeoR_CS"/>
</dbReference>
<evidence type="ECO:0000259" key="4">
    <source>
        <dbReference type="PROSITE" id="PS51000"/>
    </source>
</evidence>
<keyword evidence="6" id="KW-1185">Reference proteome</keyword>
<dbReference type="PROSITE" id="PS00894">
    <property type="entry name" value="HTH_DEOR_1"/>
    <property type="match status" value="1"/>
</dbReference>
<evidence type="ECO:0000256" key="3">
    <source>
        <dbReference type="ARBA" id="ARBA00023163"/>
    </source>
</evidence>
<name>A0A6B8RNS7_9BACL</name>
<dbReference type="GO" id="GO:0003677">
    <property type="term" value="F:DNA binding"/>
    <property type="evidence" value="ECO:0007669"/>
    <property type="project" value="UniProtKB-KW"/>
</dbReference>
<evidence type="ECO:0000313" key="6">
    <source>
        <dbReference type="Proteomes" id="UP000426246"/>
    </source>
</evidence>
<dbReference type="AlphaFoldDB" id="A0A6B8RNS7"/>
<keyword evidence="2" id="KW-0238">DNA-binding</keyword>
<dbReference type="SMART" id="SM00420">
    <property type="entry name" value="HTH_DEOR"/>
    <property type="match status" value="1"/>
</dbReference>
<dbReference type="Pfam" id="PF08220">
    <property type="entry name" value="HTH_DeoR"/>
    <property type="match status" value="1"/>
</dbReference>
<sequence length="257" mass="27854">MFAEERLLRIVAMVNKLGKATVAELSESLAVSSVTIRRDLERLDQEALLIRTHGGAMALQNNKLEITQEKSFSEKEEAFAVEKERIAEAASKLVNDGDAVLLTPGTTNMRLARMLIGKKELTLVTNAANIVTHIGSESGIDIILTGGKLRNKSYAMVGPLADQALSGIRVDKLFLGIDGFDFNEGLTTPNLAEANTNRQMISIAKKVIVVADHSKFGKVTFSQIAPINVVHTVISDHLLPLDVADKIRGLGIELILC</sequence>
<accession>A0A6B8RNS7</accession>
<dbReference type="PANTHER" id="PTHR30363:SF44">
    <property type="entry name" value="AGA OPERON TRANSCRIPTIONAL REPRESSOR-RELATED"/>
    <property type="match status" value="1"/>
</dbReference>
<dbReference type="SUPFAM" id="SSF46785">
    <property type="entry name" value="Winged helix' DNA-binding domain"/>
    <property type="match status" value="1"/>
</dbReference>